<dbReference type="EMBL" id="JAALLS010000013">
    <property type="protein sequence ID" value="NGP88923.1"/>
    <property type="molecule type" value="Genomic_DNA"/>
</dbReference>
<proteinExistence type="predicted"/>
<evidence type="ECO:0000313" key="2">
    <source>
        <dbReference type="Proteomes" id="UP000479132"/>
    </source>
</evidence>
<evidence type="ECO:0000313" key="1">
    <source>
        <dbReference type="EMBL" id="NGP88923.1"/>
    </source>
</evidence>
<reference evidence="1 2" key="1">
    <citation type="submission" date="2020-02" db="EMBL/GenBank/DDBJ databases">
        <title>Aliifodinibius halophilus 2W32, complete genome.</title>
        <authorList>
            <person name="Li Y."/>
            <person name="Wu S."/>
        </authorList>
    </citation>
    <scope>NUCLEOTIDE SEQUENCE [LARGE SCALE GENOMIC DNA]</scope>
    <source>
        <strain evidence="1 2">2W32</strain>
    </source>
</reference>
<organism evidence="1 2">
    <name type="scientific">Fodinibius halophilus</name>
    <dbReference type="NCBI Taxonomy" id="1736908"/>
    <lineage>
        <taxon>Bacteria</taxon>
        <taxon>Pseudomonadati</taxon>
        <taxon>Balneolota</taxon>
        <taxon>Balneolia</taxon>
        <taxon>Balneolales</taxon>
        <taxon>Balneolaceae</taxon>
        <taxon>Fodinibius</taxon>
    </lineage>
</organism>
<accession>A0A6M1T8N0</accession>
<name>A0A6M1T8N0_9BACT</name>
<dbReference type="PANTHER" id="PTHR47473:SF1">
    <property type="entry name" value="METHYLTRANSFERASE DOMAIN-CONTAINING PROTEIN"/>
    <property type="match status" value="1"/>
</dbReference>
<protein>
    <submittedName>
        <fullName evidence="1">BtaA family protein</fullName>
    </submittedName>
</protein>
<gene>
    <name evidence="1" type="ORF">G3569_11190</name>
</gene>
<keyword evidence="2" id="KW-1185">Reference proteome</keyword>
<dbReference type="AlphaFoldDB" id="A0A6M1T8N0"/>
<dbReference type="Pfam" id="PF11899">
    <property type="entry name" value="DUF3419"/>
    <property type="match status" value="1"/>
</dbReference>
<comment type="caution">
    <text evidence="1">The sequence shown here is derived from an EMBL/GenBank/DDBJ whole genome shotgun (WGS) entry which is preliminary data.</text>
</comment>
<dbReference type="InterPro" id="IPR021829">
    <property type="entry name" value="DUF3419"/>
</dbReference>
<sequence>MQKLSNIVTHLQNRLFESVISSNLIYNTCWEDPRVDRQLLDISPESRMVMLTSAGCNALDYLLDAPSQIHCVDINPAQNALLELKKAFFKNNNYPLLWDFFGTGSKDGAELIYHQQIQKLLPAKHRRYWDKNINYFTPTSAFPSFYFRGTSGNVARLIHNHIQRKGLYPKVLKMLNAQSLEEQAYYFEEIEPQLWSTFSKWLVRRNATMTMLGVPATQRDMIEREYQGGILDFIRQSLHHIFTKLPLQDNYFWRVYLTGSYSTDCCPNYLLERNFAQLRTHINSIETHTTSLSQFLEQNPGPYSHFILLDHQDWMANAQPQLLKEEWKRILDKAQSGAKILFRSAGPSLHFLPDFVYESVEFYPEQTKSLHSRDRVGTYESTHLGVVQ</sequence>
<dbReference type="RefSeq" id="WP_165269137.1">
    <property type="nucleotide sequence ID" value="NZ_JAALLS010000013.1"/>
</dbReference>
<dbReference type="PANTHER" id="PTHR47473">
    <property type="entry name" value="BTA1P"/>
    <property type="match status" value="1"/>
</dbReference>
<dbReference type="Proteomes" id="UP000479132">
    <property type="component" value="Unassembled WGS sequence"/>
</dbReference>